<reference evidence="3" key="2">
    <citation type="submission" date="2015-01" db="EMBL/GenBank/DDBJ databases">
        <title>Evolutionary Origins and Diversification of the Mycorrhizal Mutualists.</title>
        <authorList>
            <consortium name="DOE Joint Genome Institute"/>
            <consortium name="Mycorrhizal Genomics Consortium"/>
            <person name="Kohler A."/>
            <person name="Kuo A."/>
            <person name="Nagy L.G."/>
            <person name="Floudas D."/>
            <person name="Copeland A."/>
            <person name="Barry K.W."/>
            <person name="Cichocki N."/>
            <person name="Veneault-Fourrey C."/>
            <person name="LaButti K."/>
            <person name="Lindquist E.A."/>
            <person name="Lipzen A."/>
            <person name="Lundell T."/>
            <person name="Morin E."/>
            <person name="Murat C."/>
            <person name="Riley R."/>
            <person name="Ohm R."/>
            <person name="Sun H."/>
            <person name="Tunlid A."/>
            <person name="Henrissat B."/>
            <person name="Grigoriev I.V."/>
            <person name="Hibbett D.S."/>
            <person name="Martin F."/>
        </authorList>
    </citation>
    <scope>NUCLEOTIDE SEQUENCE [LARGE SCALE GENOMIC DNA]</scope>
    <source>
        <strain evidence="3">h7</strain>
    </source>
</reference>
<dbReference type="HOGENOM" id="CLU_2306484_0_0_1"/>
<organism evidence="2 3">
    <name type="scientific">Hebeloma cylindrosporum</name>
    <dbReference type="NCBI Taxonomy" id="76867"/>
    <lineage>
        <taxon>Eukaryota</taxon>
        <taxon>Fungi</taxon>
        <taxon>Dikarya</taxon>
        <taxon>Basidiomycota</taxon>
        <taxon>Agaricomycotina</taxon>
        <taxon>Agaricomycetes</taxon>
        <taxon>Agaricomycetidae</taxon>
        <taxon>Agaricales</taxon>
        <taxon>Agaricineae</taxon>
        <taxon>Hymenogastraceae</taxon>
        <taxon>Hebeloma</taxon>
    </lineage>
</organism>
<dbReference type="Proteomes" id="UP000053424">
    <property type="component" value="Unassembled WGS sequence"/>
</dbReference>
<evidence type="ECO:0000313" key="2">
    <source>
        <dbReference type="EMBL" id="KIM42289.1"/>
    </source>
</evidence>
<evidence type="ECO:0000313" key="3">
    <source>
        <dbReference type="Proteomes" id="UP000053424"/>
    </source>
</evidence>
<accession>A0A0C3CDI5</accession>
<evidence type="ECO:0000256" key="1">
    <source>
        <dbReference type="SAM" id="SignalP"/>
    </source>
</evidence>
<dbReference type="EMBL" id="KN831778">
    <property type="protein sequence ID" value="KIM42289.1"/>
    <property type="molecule type" value="Genomic_DNA"/>
</dbReference>
<gene>
    <name evidence="2" type="ORF">M413DRAFT_10467</name>
</gene>
<feature type="signal peptide" evidence="1">
    <location>
        <begin position="1"/>
        <end position="19"/>
    </location>
</feature>
<keyword evidence="3" id="KW-1185">Reference proteome</keyword>
<dbReference type="AlphaFoldDB" id="A0A0C3CDI5"/>
<dbReference type="OrthoDB" id="3059006at2759"/>
<sequence length="100" mass="11264">MKFSTYFFALALAAISVLAQGAQPGVVDDVLARDDSFDHSLREIEDVHARNADEIHYVKRDIERLERRGRMACYAACAAFTGANKVACWRRCDKIWGNTP</sequence>
<proteinExistence type="predicted"/>
<keyword evidence="1" id="KW-0732">Signal</keyword>
<protein>
    <submittedName>
        <fullName evidence="2">Uncharacterized protein</fullName>
    </submittedName>
</protein>
<reference evidence="2 3" key="1">
    <citation type="submission" date="2014-04" db="EMBL/GenBank/DDBJ databases">
        <authorList>
            <consortium name="DOE Joint Genome Institute"/>
            <person name="Kuo A."/>
            <person name="Gay G."/>
            <person name="Dore J."/>
            <person name="Kohler A."/>
            <person name="Nagy L.G."/>
            <person name="Floudas D."/>
            <person name="Copeland A."/>
            <person name="Barry K.W."/>
            <person name="Cichocki N."/>
            <person name="Veneault-Fourrey C."/>
            <person name="LaButti K."/>
            <person name="Lindquist E.A."/>
            <person name="Lipzen A."/>
            <person name="Lundell T."/>
            <person name="Morin E."/>
            <person name="Murat C."/>
            <person name="Sun H."/>
            <person name="Tunlid A."/>
            <person name="Henrissat B."/>
            <person name="Grigoriev I.V."/>
            <person name="Hibbett D.S."/>
            <person name="Martin F."/>
            <person name="Nordberg H.P."/>
            <person name="Cantor M.N."/>
            <person name="Hua S.X."/>
        </authorList>
    </citation>
    <scope>NUCLEOTIDE SEQUENCE [LARGE SCALE GENOMIC DNA]</scope>
    <source>
        <strain evidence="3">h7</strain>
    </source>
</reference>
<name>A0A0C3CDI5_HEBCY</name>
<feature type="chain" id="PRO_5002162382" evidence="1">
    <location>
        <begin position="20"/>
        <end position="100"/>
    </location>
</feature>